<accession>A0A9P4LRJ9</accession>
<dbReference type="OrthoDB" id="3691136at2759"/>
<protein>
    <submittedName>
        <fullName evidence="2">Uncharacterized protein</fullName>
    </submittedName>
</protein>
<evidence type="ECO:0000313" key="3">
    <source>
        <dbReference type="Proteomes" id="UP000799777"/>
    </source>
</evidence>
<dbReference type="Proteomes" id="UP000799777">
    <property type="component" value="Unassembled WGS sequence"/>
</dbReference>
<reference evidence="2" key="1">
    <citation type="journal article" date="2020" name="Stud. Mycol.">
        <title>101 Dothideomycetes genomes: a test case for predicting lifestyles and emergence of pathogens.</title>
        <authorList>
            <person name="Haridas S."/>
            <person name="Albert R."/>
            <person name="Binder M."/>
            <person name="Bloem J."/>
            <person name="Labutti K."/>
            <person name="Salamov A."/>
            <person name="Andreopoulos B."/>
            <person name="Baker S."/>
            <person name="Barry K."/>
            <person name="Bills G."/>
            <person name="Bluhm B."/>
            <person name="Cannon C."/>
            <person name="Castanera R."/>
            <person name="Culley D."/>
            <person name="Daum C."/>
            <person name="Ezra D."/>
            <person name="Gonzalez J."/>
            <person name="Henrissat B."/>
            <person name="Kuo A."/>
            <person name="Liang C."/>
            <person name="Lipzen A."/>
            <person name="Lutzoni F."/>
            <person name="Magnuson J."/>
            <person name="Mondo S."/>
            <person name="Nolan M."/>
            <person name="Ohm R."/>
            <person name="Pangilinan J."/>
            <person name="Park H.-J."/>
            <person name="Ramirez L."/>
            <person name="Alfaro M."/>
            <person name="Sun H."/>
            <person name="Tritt A."/>
            <person name="Yoshinaga Y."/>
            <person name="Zwiers L.-H."/>
            <person name="Turgeon B."/>
            <person name="Goodwin S."/>
            <person name="Spatafora J."/>
            <person name="Crous P."/>
            <person name="Grigoriev I."/>
        </authorList>
    </citation>
    <scope>NUCLEOTIDE SEQUENCE</scope>
    <source>
        <strain evidence="2">CBS 110217</strain>
    </source>
</reference>
<keyword evidence="3" id="KW-1185">Reference proteome</keyword>
<organism evidence="2 3">
    <name type="scientific">Setomelanomma holmii</name>
    <dbReference type="NCBI Taxonomy" id="210430"/>
    <lineage>
        <taxon>Eukaryota</taxon>
        <taxon>Fungi</taxon>
        <taxon>Dikarya</taxon>
        <taxon>Ascomycota</taxon>
        <taxon>Pezizomycotina</taxon>
        <taxon>Dothideomycetes</taxon>
        <taxon>Pleosporomycetidae</taxon>
        <taxon>Pleosporales</taxon>
        <taxon>Pleosporineae</taxon>
        <taxon>Phaeosphaeriaceae</taxon>
        <taxon>Setomelanomma</taxon>
    </lineage>
</organism>
<feature type="non-terminal residue" evidence="2">
    <location>
        <position position="235"/>
    </location>
</feature>
<dbReference type="EMBL" id="ML978164">
    <property type="protein sequence ID" value="KAF2033812.1"/>
    <property type="molecule type" value="Genomic_DNA"/>
</dbReference>
<feature type="compositionally biased region" description="Acidic residues" evidence="1">
    <location>
        <begin position="215"/>
        <end position="235"/>
    </location>
</feature>
<feature type="non-terminal residue" evidence="2">
    <location>
        <position position="1"/>
    </location>
</feature>
<evidence type="ECO:0000256" key="1">
    <source>
        <dbReference type="SAM" id="MobiDB-lite"/>
    </source>
</evidence>
<dbReference type="AlphaFoldDB" id="A0A9P4LRJ9"/>
<comment type="caution">
    <text evidence="2">The sequence shown here is derived from an EMBL/GenBank/DDBJ whole genome shotgun (WGS) entry which is preliminary data.</text>
</comment>
<feature type="region of interest" description="Disordered" evidence="1">
    <location>
        <begin position="167"/>
        <end position="235"/>
    </location>
</feature>
<feature type="region of interest" description="Disordered" evidence="1">
    <location>
        <begin position="1"/>
        <end position="25"/>
    </location>
</feature>
<proteinExistence type="predicted"/>
<gene>
    <name evidence="2" type="ORF">EK21DRAFT_31692</name>
</gene>
<name>A0A9P4LRJ9_9PLEO</name>
<evidence type="ECO:0000313" key="2">
    <source>
        <dbReference type="EMBL" id="KAF2033812.1"/>
    </source>
</evidence>
<feature type="compositionally biased region" description="Basic and acidic residues" evidence="1">
    <location>
        <begin position="181"/>
        <end position="208"/>
    </location>
</feature>
<sequence>KLRSAGPLPYDPDTERTKARVTSGGTAAQIAEEAYRVCRLNASLRRDVDAANQELHSPTSHDNDSARIKNRLDTGASGAQIAEEAYRVCRINAYIKKNADAAQADLRLLKKKNAITEDALKELRPEAQETRKVLERVWKLLESRKIKIPEDLAAAYAALNEKDGHDWQDEKRREFRRKKSGAKDEGKTKEVEKKAGLLLHTHEGRTYDMRMPLAEQDEMDEEEAAADAETDDVVV</sequence>